<reference evidence="1 2" key="1">
    <citation type="submission" date="2016-09" db="EMBL/GenBank/DDBJ databases">
        <authorList>
            <person name="Doonan J."/>
            <person name="Pachebat J.A."/>
            <person name="Golyshin P.N."/>
            <person name="Denman S."/>
            <person name="Mcdonald J.E."/>
        </authorList>
    </citation>
    <scope>NUCLEOTIDE SEQUENCE [LARGE SCALE GENOMIC DNA]</scope>
    <source>
        <strain evidence="1 2">NCPPB 3934</strain>
    </source>
</reference>
<dbReference type="Proteomes" id="UP000285648">
    <property type="component" value="Unassembled WGS sequence"/>
</dbReference>
<keyword evidence="2" id="KW-1185">Reference proteome</keyword>
<dbReference type="EMBL" id="MJLZ01000037">
    <property type="protein sequence ID" value="RLM20812.1"/>
    <property type="molecule type" value="Genomic_DNA"/>
</dbReference>
<dbReference type="AlphaFoldDB" id="A0A421DL61"/>
<sequence length="62" mass="6876">MASDNLLGAYLHRESAPTESADSRAYSPVDMWVTANFLLNPLICMTRPNTCPQHNKIGQDPD</sequence>
<evidence type="ECO:0000313" key="2">
    <source>
        <dbReference type="Proteomes" id="UP000285648"/>
    </source>
</evidence>
<name>A0A421DL61_9GAMM</name>
<organism evidence="1 2">
    <name type="scientific">Brenneria alni</name>
    <dbReference type="NCBI Taxonomy" id="71656"/>
    <lineage>
        <taxon>Bacteria</taxon>
        <taxon>Pseudomonadati</taxon>
        <taxon>Pseudomonadota</taxon>
        <taxon>Gammaproteobacteria</taxon>
        <taxon>Enterobacterales</taxon>
        <taxon>Pectobacteriaceae</taxon>
        <taxon>Brenneria</taxon>
    </lineage>
</organism>
<accession>A0A421DL61</accession>
<proteinExistence type="predicted"/>
<evidence type="ECO:0000313" key="1">
    <source>
        <dbReference type="EMBL" id="RLM20812.1"/>
    </source>
</evidence>
<comment type="caution">
    <text evidence="1">The sequence shown here is derived from an EMBL/GenBank/DDBJ whole genome shotgun (WGS) entry which is preliminary data.</text>
</comment>
<protein>
    <submittedName>
        <fullName evidence="1">Uncharacterized protein</fullName>
    </submittedName>
</protein>
<gene>
    <name evidence="1" type="ORF">BIY29_14605</name>
</gene>